<sequence>MADSSKEFILRALDSELNRLSKLYSIIVVTGPRQSGKTSLCKHQFPKYHYINLENPTTREQVMVAPKAFLEEHLGGLIIDEAQHIPELFSYLQVIVDENEKAKYVLTGSSNFALLQGVTQSLAGRAAILTLLPLSLNEIGQHRNTNTNTLLFNGGYPAVWAKGIPANDVTQNYYNTYIERDVRQLLNIKDINRFQVFMKLCAGRIGSEFNASSLSNEIGVSVPTIQEWLNTLEASYVLFRLPPFFRNIGKRLVKSPKVYFMIQH</sequence>
<dbReference type="AlphaFoldDB" id="A0A5C0VEK0"/>
<accession>A0A5C0VEK0</accession>
<keyword evidence="4" id="KW-1185">Reference proteome</keyword>
<keyword evidence="3" id="KW-0067">ATP-binding</keyword>
<dbReference type="Pfam" id="PF13173">
    <property type="entry name" value="AAA_14"/>
    <property type="match status" value="1"/>
</dbReference>
<dbReference type="InterPro" id="IPR041682">
    <property type="entry name" value="AAA_14"/>
</dbReference>
<proteinExistence type="predicted"/>
<evidence type="ECO:0000259" key="1">
    <source>
        <dbReference type="Pfam" id="PF13173"/>
    </source>
</evidence>
<evidence type="ECO:0000313" key="4">
    <source>
        <dbReference type="Proteomes" id="UP000323653"/>
    </source>
</evidence>
<evidence type="ECO:0000313" key="3">
    <source>
        <dbReference type="EMBL" id="QEK50509.1"/>
    </source>
</evidence>
<dbReference type="PANTHER" id="PTHR43566:SF2">
    <property type="entry name" value="DUF4143 DOMAIN-CONTAINING PROTEIN"/>
    <property type="match status" value="1"/>
</dbReference>
<dbReference type="SUPFAM" id="SSF52540">
    <property type="entry name" value="P-loop containing nucleoside triphosphate hydrolases"/>
    <property type="match status" value="1"/>
</dbReference>
<dbReference type="Gene3D" id="3.40.50.300">
    <property type="entry name" value="P-loop containing nucleotide triphosphate hydrolases"/>
    <property type="match status" value="1"/>
</dbReference>
<evidence type="ECO:0000259" key="2">
    <source>
        <dbReference type="Pfam" id="PF13635"/>
    </source>
</evidence>
<dbReference type="GO" id="GO:0005524">
    <property type="term" value="F:ATP binding"/>
    <property type="evidence" value="ECO:0007669"/>
    <property type="project" value="UniProtKB-KW"/>
</dbReference>
<dbReference type="InterPro" id="IPR027417">
    <property type="entry name" value="P-loop_NTPase"/>
</dbReference>
<gene>
    <name evidence="3" type="ORF">FYC62_01625</name>
</gene>
<feature type="domain" description="DUF4143" evidence="2">
    <location>
        <begin position="179"/>
        <end position="261"/>
    </location>
</feature>
<dbReference type="InterPro" id="IPR025420">
    <property type="entry name" value="DUF4143"/>
</dbReference>
<dbReference type="Pfam" id="PF13635">
    <property type="entry name" value="DUF4143"/>
    <property type="match status" value="1"/>
</dbReference>
<dbReference type="KEGG" id="pej:FYC62_01625"/>
<dbReference type="Proteomes" id="UP000323653">
    <property type="component" value="Chromosome"/>
</dbReference>
<dbReference type="EMBL" id="CP043329">
    <property type="protein sequence ID" value="QEK50509.1"/>
    <property type="molecule type" value="Genomic_DNA"/>
</dbReference>
<keyword evidence="3" id="KW-0547">Nucleotide-binding</keyword>
<organism evidence="3 4">
    <name type="scientific">Pedobacter aquae</name>
    <dbReference type="NCBI Taxonomy" id="2605747"/>
    <lineage>
        <taxon>Bacteria</taxon>
        <taxon>Pseudomonadati</taxon>
        <taxon>Bacteroidota</taxon>
        <taxon>Sphingobacteriia</taxon>
        <taxon>Sphingobacteriales</taxon>
        <taxon>Sphingobacteriaceae</taxon>
        <taxon>Pedobacter</taxon>
    </lineage>
</organism>
<name>A0A5C0VEK0_9SPHI</name>
<dbReference type="PANTHER" id="PTHR43566">
    <property type="entry name" value="CONSERVED PROTEIN"/>
    <property type="match status" value="1"/>
</dbReference>
<protein>
    <submittedName>
        <fullName evidence="3">ATP-binding protein</fullName>
    </submittedName>
</protein>
<reference evidence="3 4" key="1">
    <citation type="submission" date="2019-08" db="EMBL/GenBank/DDBJ databases">
        <title>Pedobacter sp. nov., isolated from Han river, South Korea.</title>
        <authorList>
            <person name="Lee D.-H."/>
            <person name="Kim Y.-S."/>
            <person name="Hwang E.-M."/>
            <person name="Le Tran T.C."/>
            <person name="Cha C.-J."/>
        </authorList>
    </citation>
    <scope>NUCLEOTIDE SEQUENCE [LARGE SCALE GENOMIC DNA]</scope>
    <source>
        <strain evidence="3 4">CJ43</strain>
    </source>
</reference>
<feature type="domain" description="AAA" evidence="1">
    <location>
        <begin position="25"/>
        <end position="139"/>
    </location>
</feature>